<dbReference type="Gene3D" id="3.40.50.300">
    <property type="entry name" value="P-loop containing nucleotide triphosphate hydrolases"/>
    <property type="match status" value="1"/>
</dbReference>
<dbReference type="Pfam" id="PF13614">
    <property type="entry name" value="AAA_31"/>
    <property type="match status" value="1"/>
</dbReference>
<dbReference type="CDD" id="cd02042">
    <property type="entry name" value="ParAB_family"/>
    <property type="match status" value="1"/>
</dbReference>
<comment type="caution">
    <text evidence="2">The sequence shown here is derived from an EMBL/GenBank/DDBJ whole genome shotgun (WGS) entry which is preliminary data.</text>
</comment>
<dbReference type="AlphaFoldDB" id="A0A944QUD3"/>
<dbReference type="InterPro" id="IPR025669">
    <property type="entry name" value="AAA_dom"/>
</dbReference>
<name>A0A944QUD3_9GAMM</name>
<dbReference type="Proteomes" id="UP000770889">
    <property type="component" value="Unassembled WGS sequence"/>
</dbReference>
<evidence type="ECO:0000313" key="2">
    <source>
        <dbReference type="EMBL" id="MBT2988804.1"/>
    </source>
</evidence>
<proteinExistence type="predicted"/>
<accession>A0A944QUD3</accession>
<dbReference type="EMBL" id="JAHHGM010000005">
    <property type="protein sequence ID" value="MBT2988804.1"/>
    <property type="molecule type" value="Genomic_DNA"/>
</dbReference>
<protein>
    <submittedName>
        <fullName evidence="2">ParA family protein</fullName>
    </submittedName>
</protein>
<gene>
    <name evidence="2" type="ORF">KME65_07535</name>
</gene>
<dbReference type="InterPro" id="IPR027417">
    <property type="entry name" value="P-loop_NTPase"/>
</dbReference>
<dbReference type="PANTHER" id="PTHR13696:SF69">
    <property type="entry name" value="PLASMID PARTITIONING PROTEIN-RELATED"/>
    <property type="match status" value="1"/>
</dbReference>
<feature type="domain" description="AAA" evidence="1">
    <location>
        <begin position="1"/>
        <end position="175"/>
    </location>
</feature>
<reference evidence="2 3" key="1">
    <citation type="submission" date="2021-05" db="EMBL/GenBank/DDBJ databases">
        <title>Genetic and Functional Diversity in Clade A Lucinid endosymbionts from the Bahamas.</title>
        <authorList>
            <person name="Giani N.M."/>
            <person name="Engel A.S."/>
            <person name="Campbell B.J."/>
        </authorList>
    </citation>
    <scope>NUCLEOTIDE SEQUENCE [LARGE SCALE GENOMIC DNA]</scope>
    <source>
        <strain evidence="2">LUC16012Gg_MoonRockCtena</strain>
    </source>
</reference>
<evidence type="ECO:0000259" key="1">
    <source>
        <dbReference type="Pfam" id="PF13614"/>
    </source>
</evidence>
<organism evidence="2 3">
    <name type="scientific">Candidatus Thiodiazotropha taylori</name>
    <dbReference type="NCBI Taxonomy" id="2792791"/>
    <lineage>
        <taxon>Bacteria</taxon>
        <taxon>Pseudomonadati</taxon>
        <taxon>Pseudomonadota</taxon>
        <taxon>Gammaproteobacteria</taxon>
        <taxon>Chromatiales</taxon>
        <taxon>Sedimenticolaceae</taxon>
        <taxon>Candidatus Thiodiazotropha</taxon>
    </lineage>
</organism>
<dbReference type="InterPro" id="IPR050678">
    <property type="entry name" value="DNA_Partitioning_ATPase"/>
</dbReference>
<dbReference type="PANTHER" id="PTHR13696">
    <property type="entry name" value="P-LOOP CONTAINING NUCLEOSIDE TRIPHOSPHATE HYDROLASE"/>
    <property type="match status" value="1"/>
</dbReference>
<dbReference type="SUPFAM" id="SSF52540">
    <property type="entry name" value="P-loop containing nucleoside triphosphate hydrolases"/>
    <property type="match status" value="1"/>
</dbReference>
<sequence>MKVWTVANQKGGVGKTTTTVALGGLLSQWGMRTLLVDIDPHGSLTSYFRYDPDALDESVYSLFRGVAQQRHVDPLTLIHPTGTEGIDLMPAEMALATLDRQAGKLDGMGLVIKQALGQLQNRYDHVILDCPPILGVLMINAMAACEQLIIPVQTEFLALKGLERMIHTLEMVTKSRHVPLPYLVVPTMFDRRTRASIDSLRVMRESHRGHVWHSLIPVDTLFREASKAGIPPALFAPQSRGVAAYEKLLHELLDEGDQQAMQAGAAT</sequence>
<evidence type="ECO:0000313" key="3">
    <source>
        <dbReference type="Proteomes" id="UP000770889"/>
    </source>
</evidence>